<dbReference type="Proteomes" id="UP001377168">
    <property type="component" value="Unassembled WGS sequence"/>
</dbReference>
<organism evidence="1 2">
    <name type="scientific">Streptomyces achmelvichensis</name>
    <dbReference type="NCBI Taxonomy" id="3134111"/>
    <lineage>
        <taxon>Bacteria</taxon>
        <taxon>Bacillati</taxon>
        <taxon>Actinomycetota</taxon>
        <taxon>Actinomycetes</taxon>
        <taxon>Kitasatosporales</taxon>
        <taxon>Streptomycetaceae</taxon>
        <taxon>Streptomyces</taxon>
    </lineage>
</organism>
<gene>
    <name evidence="1" type="ORF">WKI67_06615</name>
</gene>
<keyword evidence="2" id="KW-1185">Reference proteome</keyword>
<accession>A0ACC6PNU6</accession>
<evidence type="ECO:0000313" key="2">
    <source>
        <dbReference type="Proteomes" id="UP001377168"/>
    </source>
</evidence>
<dbReference type="EMBL" id="JBBKAJ010000022">
    <property type="protein sequence ID" value="MEJ8633065.1"/>
    <property type="molecule type" value="Genomic_DNA"/>
</dbReference>
<evidence type="ECO:0000313" key="1">
    <source>
        <dbReference type="EMBL" id="MEJ8633065.1"/>
    </source>
</evidence>
<name>A0ACC6PNU6_9ACTN</name>
<proteinExistence type="predicted"/>
<reference evidence="1" key="1">
    <citation type="submission" date="2024-03" db="EMBL/GenBank/DDBJ databases">
        <title>Novel Streptomyces species of biotechnological and ecological value are a feature of Machair soil.</title>
        <authorList>
            <person name="Prole J.R."/>
            <person name="Goodfellow M."/>
            <person name="Allenby N."/>
            <person name="Ward A.C."/>
        </authorList>
    </citation>
    <scope>NUCLEOTIDE SEQUENCE</scope>
    <source>
        <strain evidence="1">MS2.AVA.5</strain>
    </source>
</reference>
<comment type="caution">
    <text evidence="1">The sequence shown here is derived from an EMBL/GenBank/DDBJ whole genome shotgun (WGS) entry which is preliminary data.</text>
</comment>
<protein>
    <submittedName>
        <fullName evidence="1">YkvA family protein</fullName>
    </submittedName>
</protein>
<sequence length="115" mass="12221">MSTELTVTLIVAATAVLAMLVVTVVLAVRVMKARAVLREAGVPLKDKALFWGSLVYAVSPVDLLPDPVYLDDIGVLLLALRALHSAAAAARGPVQGSARRRRSLEKPLANPLEKL</sequence>